<dbReference type="AlphaFoldDB" id="A0A7U9E0P6"/>
<organism evidence="1 2">
    <name type="scientific">Streptomyces lividans 1326</name>
    <dbReference type="NCBI Taxonomy" id="1200984"/>
    <lineage>
        <taxon>Bacteria</taxon>
        <taxon>Bacillati</taxon>
        <taxon>Actinomycetota</taxon>
        <taxon>Actinomycetes</taxon>
        <taxon>Kitasatosporales</taxon>
        <taxon>Streptomycetaceae</taxon>
        <taxon>Streptomyces</taxon>
    </lineage>
</organism>
<proteinExistence type="predicted"/>
<dbReference type="RefSeq" id="WP_003972937.1">
    <property type="nucleotide sequence ID" value="NZ_CM001889.1"/>
</dbReference>
<sequence>MISHPVAGAVTALQKQALASRDTYELDRIDRALDELLRNPTDASTPAQHRIRSAMGHAYEALERRRVIAPVVPLNHERADHGHADARYLVVEIMAWLQAEPELASAERVLLDDLARGHDAASMARHLGVPLPRMRERISRARRHARTLWRNAEAAA</sequence>
<protein>
    <submittedName>
        <fullName evidence="1">Uncharacterized protein</fullName>
    </submittedName>
</protein>
<evidence type="ECO:0000313" key="1">
    <source>
        <dbReference type="EMBL" id="EOY51081.1"/>
    </source>
</evidence>
<dbReference type="Proteomes" id="UP000014062">
    <property type="component" value="Chromosome"/>
</dbReference>
<evidence type="ECO:0000313" key="2">
    <source>
        <dbReference type="Proteomes" id="UP000014062"/>
    </source>
</evidence>
<reference evidence="2" key="1">
    <citation type="journal article" date="2013" name="Genome Biol. Evol.">
        <title>The genome sequence of Streptomyces lividans 66 reveals a novel tRNA-dependent peptide biosynthetic system within a metal-related genomic island.</title>
        <authorList>
            <person name="Cruz-Morales P."/>
            <person name="Vijgenboom E."/>
            <person name="Iruegas-Bocardo F."/>
            <person name="Girard G."/>
            <person name="Yanez-Guerra L.A."/>
            <person name="Ramos-Aboites H.E."/>
            <person name="Pernodet J.L."/>
            <person name="Anne J."/>
            <person name="van Wezel G.P."/>
            <person name="Barona-Gomez F."/>
        </authorList>
    </citation>
    <scope>NUCLEOTIDE SEQUENCE [LARGE SCALE GENOMIC DNA]</scope>
    <source>
        <strain evidence="2">1326</strain>
    </source>
</reference>
<name>A0A7U9E0P6_STRLI</name>
<gene>
    <name evidence="1" type="ORF">SLI_6374</name>
</gene>
<dbReference type="EMBL" id="CM001889">
    <property type="protein sequence ID" value="EOY51081.1"/>
    <property type="molecule type" value="Genomic_DNA"/>
</dbReference>
<accession>A0A7U9E0P6</accession>